<evidence type="ECO:0000313" key="2">
    <source>
        <dbReference type="Proteomes" id="UP001062846"/>
    </source>
</evidence>
<dbReference type="EMBL" id="CM046393">
    <property type="protein sequence ID" value="KAI8552568.1"/>
    <property type="molecule type" value="Genomic_DNA"/>
</dbReference>
<comment type="caution">
    <text evidence="1">The sequence shown here is derived from an EMBL/GenBank/DDBJ whole genome shotgun (WGS) entry which is preliminary data.</text>
</comment>
<gene>
    <name evidence="1" type="ORF">RHMOL_Rhmol06G0277000</name>
</gene>
<protein>
    <submittedName>
        <fullName evidence="1">Uncharacterized protein</fullName>
    </submittedName>
</protein>
<dbReference type="Proteomes" id="UP001062846">
    <property type="component" value="Chromosome 6"/>
</dbReference>
<proteinExistence type="predicted"/>
<name>A0ACC0NJ02_RHOML</name>
<organism evidence="1 2">
    <name type="scientific">Rhododendron molle</name>
    <name type="common">Chinese azalea</name>
    <name type="synonym">Azalea mollis</name>
    <dbReference type="NCBI Taxonomy" id="49168"/>
    <lineage>
        <taxon>Eukaryota</taxon>
        <taxon>Viridiplantae</taxon>
        <taxon>Streptophyta</taxon>
        <taxon>Embryophyta</taxon>
        <taxon>Tracheophyta</taxon>
        <taxon>Spermatophyta</taxon>
        <taxon>Magnoliopsida</taxon>
        <taxon>eudicotyledons</taxon>
        <taxon>Gunneridae</taxon>
        <taxon>Pentapetalae</taxon>
        <taxon>asterids</taxon>
        <taxon>Ericales</taxon>
        <taxon>Ericaceae</taxon>
        <taxon>Ericoideae</taxon>
        <taxon>Rhodoreae</taxon>
        <taxon>Rhododendron</taxon>
    </lineage>
</organism>
<evidence type="ECO:0000313" key="1">
    <source>
        <dbReference type="EMBL" id="KAI8552568.1"/>
    </source>
</evidence>
<reference evidence="1" key="1">
    <citation type="submission" date="2022-02" db="EMBL/GenBank/DDBJ databases">
        <title>Plant Genome Project.</title>
        <authorList>
            <person name="Zhang R.-G."/>
        </authorList>
    </citation>
    <scope>NUCLEOTIDE SEQUENCE</scope>
    <source>
        <strain evidence="1">AT1</strain>
    </source>
</reference>
<sequence>MLAPRPRTFTYHPPPKEGKLRPSSVFVARRYAIIGLGVRRLGLARFAPLAGFIFLGLPDLLHGEQRRQLLRAMVIPKSDRQKVFVSRWLAAVWRHGRKGYATPMIQAVCITLEDLLVFFCRRSSTSGSDRICLTVRRLDGGAGLSGDAYGVLCGGGYKAG</sequence>
<accession>A0ACC0NJ02</accession>
<keyword evidence="2" id="KW-1185">Reference proteome</keyword>